<evidence type="ECO:0000256" key="6">
    <source>
        <dbReference type="ARBA" id="ARBA00023110"/>
    </source>
</evidence>
<evidence type="ECO:0000259" key="14">
    <source>
        <dbReference type="PROSITE" id="PS50059"/>
    </source>
</evidence>
<dbReference type="AlphaFoldDB" id="A0A095ZCK5"/>
<feature type="domain" description="PPIase FKBP-type" evidence="14">
    <location>
        <begin position="161"/>
        <end position="246"/>
    </location>
</feature>
<proteinExistence type="inferred from homology"/>
<dbReference type="OrthoDB" id="9767721at2"/>
<evidence type="ECO:0000313" key="15">
    <source>
        <dbReference type="EMBL" id="KGF32378.1"/>
    </source>
</evidence>
<dbReference type="InterPro" id="IPR005215">
    <property type="entry name" value="Trig_fac"/>
</dbReference>
<evidence type="ECO:0000256" key="13">
    <source>
        <dbReference type="RuleBase" id="RU003914"/>
    </source>
</evidence>
<dbReference type="InterPro" id="IPR046357">
    <property type="entry name" value="PPIase_dom_sf"/>
</dbReference>
<dbReference type="GO" id="GO:0044183">
    <property type="term" value="F:protein folding chaperone"/>
    <property type="evidence" value="ECO:0007669"/>
    <property type="project" value="TreeGrafter"/>
</dbReference>
<dbReference type="SUPFAM" id="SSF109998">
    <property type="entry name" value="Triger factor/SurA peptide-binding domain-like"/>
    <property type="match status" value="1"/>
</dbReference>
<dbReference type="InterPro" id="IPR008881">
    <property type="entry name" value="Trigger_fac_ribosome-bd_bac"/>
</dbReference>
<dbReference type="GO" id="GO:0005737">
    <property type="term" value="C:cytoplasm"/>
    <property type="evidence" value="ECO:0007669"/>
    <property type="project" value="UniProtKB-SubCell"/>
</dbReference>
<protein>
    <recommendedName>
        <fullName evidence="4 11">Trigger factor</fullName>
        <shortName evidence="11">TF</shortName>
        <ecNumber evidence="3 11">5.2.1.8</ecNumber>
    </recommendedName>
    <alternativeName>
        <fullName evidence="10 11">PPIase</fullName>
    </alternativeName>
</protein>
<dbReference type="Gene3D" id="3.30.70.1050">
    <property type="entry name" value="Trigger factor ribosome-binding domain"/>
    <property type="match status" value="1"/>
</dbReference>
<comment type="function">
    <text evidence="11">Involved in protein export. Acts as a chaperone by maintaining the newly synthesized protein in an open conformation. Functions as a peptidyl-prolyl cis-trans isomerase.</text>
</comment>
<dbReference type="PANTHER" id="PTHR30560">
    <property type="entry name" value="TRIGGER FACTOR CHAPERONE AND PEPTIDYL-PROLYL CIS/TRANS ISOMERASE"/>
    <property type="match status" value="1"/>
</dbReference>
<keyword evidence="8 11" id="KW-0413">Isomerase</keyword>
<evidence type="ECO:0000256" key="8">
    <source>
        <dbReference type="ARBA" id="ARBA00023235"/>
    </source>
</evidence>
<dbReference type="NCBIfam" id="TIGR00115">
    <property type="entry name" value="tig"/>
    <property type="match status" value="1"/>
</dbReference>
<evidence type="ECO:0000256" key="10">
    <source>
        <dbReference type="ARBA" id="ARBA00029986"/>
    </source>
</evidence>
<evidence type="ECO:0000256" key="1">
    <source>
        <dbReference type="ARBA" id="ARBA00000971"/>
    </source>
</evidence>
<comment type="similarity">
    <text evidence="2 11 13">Belongs to the FKBP-type PPIase family. Tig subfamily.</text>
</comment>
<sequence>MEVQTLEGLARQVDLVLSLDAIEAEVKQELQKVARKVKVDGFRPGKAPLAVVERSHGPSIRYDVINRRVGEEFDRVIKETDLRVAGFPEIVDSEAEKEDGKLAFTAKFEVFPTVEIPDLGTLEVTKYTSDIGEQQLEDTLAILREQRAEYKPEEGRAAQDGDRLLVDFVGKIDGEEFQGGQAEDFNFVLGRGMMLPEFEEAAKGLKAGEEKTFELNFPEDYQGQEVAGKTAEFTLKLKEVAVPELPEVDADFAKSLGQEDGDVAKLREEILANIKREGDNRLLQRTKSSVLDALVNATDFEVPTALVNNEINERINSLREEFAAQGMKDFDFSQIPTETFKPEAERRVRLGLLVAEIVEQEKLQATAEQVRARIEEFAQNYEKPEEVVAYYLSDQKQRAGLEALVLEDNMIDFILSKAKVTEEEVPFKELMGQA</sequence>
<keyword evidence="6 11" id="KW-0697">Rotamase</keyword>
<dbReference type="EMBL" id="JRNI01000005">
    <property type="protein sequence ID" value="KGF32378.1"/>
    <property type="molecule type" value="Genomic_DNA"/>
</dbReference>
<accession>A0A095ZCK5</accession>
<dbReference type="InterPro" id="IPR008880">
    <property type="entry name" value="Trigger_fac_C"/>
</dbReference>
<dbReference type="Pfam" id="PF05697">
    <property type="entry name" value="Trigger_N"/>
    <property type="match status" value="1"/>
</dbReference>
<dbReference type="InterPro" id="IPR037041">
    <property type="entry name" value="Trigger_fac_C_sf"/>
</dbReference>
<dbReference type="Pfam" id="PF05698">
    <property type="entry name" value="Trigger_C"/>
    <property type="match status" value="1"/>
</dbReference>
<keyword evidence="9 11" id="KW-0131">Cell cycle</keyword>
<evidence type="ECO:0000256" key="12">
    <source>
        <dbReference type="PROSITE-ProRule" id="PRU00277"/>
    </source>
</evidence>
<dbReference type="InterPro" id="IPR036611">
    <property type="entry name" value="Trigger_fac_ribosome-bd_sf"/>
</dbReference>
<evidence type="ECO:0000256" key="5">
    <source>
        <dbReference type="ARBA" id="ARBA00022618"/>
    </source>
</evidence>
<dbReference type="Proteomes" id="UP000029629">
    <property type="component" value="Unassembled WGS sequence"/>
</dbReference>
<reference evidence="15 16" key="1">
    <citation type="submission" date="2014-07" db="EMBL/GenBank/DDBJ databases">
        <authorList>
            <person name="McCorrison J."/>
            <person name="Sanka R."/>
            <person name="Torralba M."/>
            <person name="Gillis M."/>
            <person name="Haft D.H."/>
            <person name="Methe B."/>
            <person name="Sutton G."/>
            <person name="Nelson K.E."/>
        </authorList>
    </citation>
    <scope>NUCLEOTIDE SEQUENCE [LARGE SCALE GENOMIC DNA]</scope>
    <source>
        <strain evidence="15 16">DNF00040</strain>
    </source>
</reference>
<dbReference type="Pfam" id="PF00254">
    <property type="entry name" value="FKBP_C"/>
    <property type="match status" value="1"/>
</dbReference>
<evidence type="ECO:0000256" key="3">
    <source>
        <dbReference type="ARBA" id="ARBA00013194"/>
    </source>
</evidence>
<keyword evidence="16" id="KW-1185">Reference proteome</keyword>
<evidence type="ECO:0000256" key="7">
    <source>
        <dbReference type="ARBA" id="ARBA00023186"/>
    </source>
</evidence>
<comment type="subcellular location">
    <subcellularLocation>
        <location evidence="11">Cytoplasm</location>
    </subcellularLocation>
    <text evidence="11">About half TF is bound to the ribosome near the polypeptide exit tunnel while the other half is free in the cytoplasm.</text>
</comment>
<dbReference type="EC" id="5.2.1.8" evidence="3 11"/>
<dbReference type="eggNOG" id="COG0544">
    <property type="taxonomic scope" value="Bacteria"/>
</dbReference>
<evidence type="ECO:0000256" key="2">
    <source>
        <dbReference type="ARBA" id="ARBA00005464"/>
    </source>
</evidence>
<dbReference type="GO" id="GO:0043022">
    <property type="term" value="F:ribosome binding"/>
    <property type="evidence" value="ECO:0007669"/>
    <property type="project" value="TreeGrafter"/>
</dbReference>
<dbReference type="PROSITE" id="PS50059">
    <property type="entry name" value="FKBP_PPIASE"/>
    <property type="match status" value="1"/>
</dbReference>
<organism evidence="15 16">
    <name type="scientific">Oligella urethralis DNF00040</name>
    <dbReference type="NCBI Taxonomy" id="1401065"/>
    <lineage>
        <taxon>Bacteria</taxon>
        <taxon>Pseudomonadati</taxon>
        <taxon>Pseudomonadota</taxon>
        <taxon>Betaproteobacteria</taxon>
        <taxon>Burkholderiales</taxon>
        <taxon>Alcaligenaceae</taxon>
        <taxon>Oligella</taxon>
    </lineage>
</organism>
<dbReference type="SUPFAM" id="SSF54534">
    <property type="entry name" value="FKBP-like"/>
    <property type="match status" value="1"/>
</dbReference>
<dbReference type="GO" id="GO:0051301">
    <property type="term" value="P:cell division"/>
    <property type="evidence" value="ECO:0007669"/>
    <property type="project" value="UniProtKB-KW"/>
</dbReference>
<keyword evidence="11" id="KW-0963">Cytoplasm</keyword>
<dbReference type="Gene3D" id="1.10.3120.10">
    <property type="entry name" value="Trigger factor, C-terminal domain"/>
    <property type="match status" value="1"/>
</dbReference>
<dbReference type="HAMAP" id="MF_00303">
    <property type="entry name" value="Trigger_factor_Tig"/>
    <property type="match status" value="1"/>
</dbReference>
<comment type="catalytic activity">
    <reaction evidence="1 11 12">
        <text>[protein]-peptidylproline (omega=180) = [protein]-peptidylproline (omega=0)</text>
        <dbReference type="Rhea" id="RHEA:16237"/>
        <dbReference type="Rhea" id="RHEA-COMP:10747"/>
        <dbReference type="Rhea" id="RHEA-COMP:10748"/>
        <dbReference type="ChEBI" id="CHEBI:83833"/>
        <dbReference type="ChEBI" id="CHEBI:83834"/>
        <dbReference type="EC" id="5.2.1.8"/>
    </reaction>
</comment>
<dbReference type="SUPFAM" id="SSF102735">
    <property type="entry name" value="Trigger factor ribosome-binding domain"/>
    <property type="match status" value="1"/>
</dbReference>
<evidence type="ECO:0000256" key="9">
    <source>
        <dbReference type="ARBA" id="ARBA00023306"/>
    </source>
</evidence>
<keyword evidence="5 11" id="KW-0132">Cell division</keyword>
<evidence type="ECO:0000256" key="4">
    <source>
        <dbReference type="ARBA" id="ARBA00016902"/>
    </source>
</evidence>
<dbReference type="FunFam" id="3.10.50.40:FF:000001">
    <property type="entry name" value="Trigger factor"/>
    <property type="match status" value="1"/>
</dbReference>
<evidence type="ECO:0000256" key="11">
    <source>
        <dbReference type="HAMAP-Rule" id="MF_00303"/>
    </source>
</evidence>
<dbReference type="GO" id="GO:0051083">
    <property type="term" value="P:'de novo' cotranslational protein folding"/>
    <property type="evidence" value="ECO:0007669"/>
    <property type="project" value="TreeGrafter"/>
</dbReference>
<dbReference type="GO" id="GO:0003755">
    <property type="term" value="F:peptidyl-prolyl cis-trans isomerase activity"/>
    <property type="evidence" value="ECO:0007669"/>
    <property type="project" value="UniProtKB-UniRule"/>
</dbReference>
<gene>
    <name evidence="11" type="primary">tig</name>
    <name evidence="15" type="ORF">HMPREF2130_01105</name>
</gene>
<name>A0A095ZCK5_9BURK</name>
<dbReference type="GO" id="GO:0043335">
    <property type="term" value="P:protein unfolding"/>
    <property type="evidence" value="ECO:0007669"/>
    <property type="project" value="TreeGrafter"/>
</dbReference>
<dbReference type="InterPro" id="IPR001179">
    <property type="entry name" value="PPIase_FKBP_dom"/>
</dbReference>
<dbReference type="PIRSF" id="PIRSF003095">
    <property type="entry name" value="Trigger_factor"/>
    <property type="match status" value="1"/>
</dbReference>
<dbReference type="RefSeq" id="WP_036557230.1">
    <property type="nucleotide sequence ID" value="NZ_JRNI01000005.1"/>
</dbReference>
<dbReference type="Gene3D" id="3.10.50.40">
    <property type="match status" value="1"/>
</dbReference>
<dbReference type="InterPro" id="IPR027304">
    <property type="entry name" value="Trigger_fact/SurA_dom_sf"/>
</dbReference>
<comment type="domain">
    <text evidence="11">Consists of 3 domains; the N-terminus binds the ribosome, the middle domain has PPIase activity, while the C-terminus has intrinsic chaperone activity on its own.</text>
</comment>
<comment type="caution">
    <text evidence="15">The sequence shown here is derived from an EMBL/GenBank/DDBJ whole genome shotgun (WGS) entry which is preliminary data.</text>
</comment>
<dbReference type="GO" id="GO:0015031">
    <property type="term" value="P:protein transport"/>
    <property type="evidence" value="ECO:0007669"/>
    <property type="project" value="UniProtKB-UniRule"/>
</dbReference>
<keyword evidence="7 11" id="KW-0143">Chaperone</keyword>
<evidence type="ECO:0000313" key="16">
    <source>
        <dbReference type="Proteomes" id="UP000029629"/>
    </source>
</evidence>
<dbReference type="PANTHER" id="PTHR30560:SF3">
    <property type="entry name" value="TRIGGER FACTOR-LIKE PROTEIN TIG, CHLOROPLASTIC"/>
    <property type="match status" value="1"/>
</dbReference>